<evidence type="ECO:0000256" key="1">
    <source>
        <dbReference type="SAM" id="Phobius"/>
    </source>
</evidence>
<dbReference type="Proteomes" id="UP000614601">
    <property type="component" value="Unassembled WGS sequence"/>
</dbReference>
<feature type="transmembrane region" description="Helical" evidence="1">
    <location>
        <begin position="225"/>
        <end position="246"/>
    </location>
</feature>
<dbReference type="OrthoDB" id="5844120at2759"/>
<dbReference type="Proteomes" id="UP000783686">
    <property type="component" value="Unassembled WGS sequence"/>
</dbReference>
<reference evidence="2" key="1">
    <citation type="submission" date="2020-09" db="EMBL/GenBank/DDBJ databases">
        <authorList>
            <person name="Kikuchi T."/>
        </authorList>
    </citation>
    <scope>NUCLEOTIDE SEQUENCE</scope>
    <source>
        <strain evidence="2">SH1</strain>
    </source>
</reference>
<evidence type="ECO:0000313" key="2">
    <source>
        <dbReference type="EMBL" id="CAD5211789.1"/>
    </source>
</evidence>
<comment type="caution">
    <text evidence="2">The sequence shown here is derived from an EMBL/GenBank/DDBJ whole genome shotgun (WGS) entry which is preliminary data.</text>
</comment>
<keyword evidence="3" id="KW-1185">Reference proteome</keyword>
<gene>
    <name evidence="2" type="ORF">BOKJ2_LOCUS3877</name>
</gene>
<sequence>MHGFPEPPLRSSSVNKEQQKWREAIGVVFAALLALVVVFSVLGLFLYARRDSNLYEELVDYLDKTVSISKINFNPAIGTYEIKEREVQTLAESRKYKTLIYLFLGCDAVTLFFVSVSIMLFYTADVEKGTLHVVFWLFLIIGSVYSILEASAFSFFIFPYSAELPNATESLLDHAVPHNPGGLMQMEHRLGCTFDQNLYQTFQRKLNPRNTCDPAVISTFIPQPLLIAFVILRVAALFIFLILAACRRPVGEPLANLINKTKPKGGYKAKYIKNKKSTSKIDTLHTPKSTTFGTGKLTPQISSPVSNTSVVDHNISYNNAAYFAVAHATVPIGSSRSSDISRSDAGDLYKTGSIHTQNSLVSEV</sequence>
<dbReference type="AlphaFoldDB" id="A0A811K6V9"/>
<proteinExistence type="predicted"/>
<feature type="transmembrane region" description="Helical" evidence="1">
    <location>
        <begin position="134"/>
        <end position="158"/>
    </location>
</feature>
<dbReference type="EMBL" id="CAJFDH010000002">
    <property type="protein sequence ID" value="CAD5211789.1"/>
    <property type="molecule type" value="Genomic_DNA"/>
</dbReference>
<keyword evidence="1" id="KW-1133">Transmembrane helix</keyword>
<organism evidence="2 3">
    <name type="scientific">Bursaphelenchus okinawaensis</name>
    <dbReference type="NCBI Taxonomy" id="465554"/>
    <lineage>
        <taxon>Eukaryota</taxon>
        <taxon>Metazoa</taxon>
        <taxon>Ecdysozoa</taxon>
        <taxon>Nematoda</taxon>
        <taxon>Chromadorea</taxon>
        <taxon>Rhabditida</taxon>
        <taxon>Tylenchina</taxon>
        <taxon>Tylenchomorpha</taxon>
        <taxon>Aphelenchoidea</taxon>
        <taxon>Aphelenchoididae</taxon>
        <taxon>Bursaphelenchus</taxon>
    </lineage>
</organism>
<dbReference type="EMBL" id="CAJFCW020000002">
    <property type="protein sequence ID" value="CAG9094394.1"/>
    <property type="molecule type" value="Genomic_DNA"/>
</dbReference>
<feature type="transmembrane region" description="Helical" evidence="1">
    <location>
        <begin position="24"/>
        <end position="48"/>
    </location>
</feature>
<keyword evidence="1" id="KW-0472">Membrane</keyword>
<protein>
    <submittedName>
        <fullName evidence="2">Uncharacterized protein</fullName>
    </submittedName>
</protein>
<name>A0A811K6V9_9BILA</name>
<evidence type="ECO:0000313" key="3">
    <source>
        <dbReference type="Proteomes" id="UP000614601"/>
    </source>
</evidence>
<accession>A0A811K6V9</accession>
<feature type="transmembrane region" description="Helical" evidence="1">
    <location>
        <begin position="99"/>
        <end position="122"/>
    </location>
</feature>
<keyword evidence="1" id="KW-0812">Transmembrane</keyword>